<dbReference type="Proteomes" id="UP001595823">
    <property type="component" value="Unassembled WGS sequence"/>
</dbReference>
<gene>
    <name evidence="1" type="ORF">ACFPET_13205</name>
</gene>
<comment type="caution">
    <text evidence="1">The sequence shown here is derived from an EMBL/GenBank/DDBJ whole genome shotgun (WGS) entry which is preliminary data.</text>
</comment>
<protein>
    <submittedName>
        <fullName evidence="1">Uncharacterized protein</fullName>
    </submittedName>
</protein>
<accession>A0ABV8U019</accession>
<evidence type="ECO:0000313" key="2">
    <source>
        <dbReference type="Proteomes" id="UP001595823"/>
    </source>
</evidence>
<sequence length="294" mass="28846">MGTIKQSLGRVALGAVAAGATTAAISAVRSSKRAADLERVNHKGDVVSLAEGPGVAIGATAGAVAGASTPAYAAAAACSGLVSGAVGLYDDMEDTKGESAKGLKGHLGALKEGRLSAGAVKILGISAAGLASAALVDASSDKRRRGWRGLLSTAVGGGVIAGAANLVNLFDLRPGRALKVSTASSLLLSARAGKRAPSTAVPAINTAVAVQSAAATALPEDLEGKTMLGDCGANSLGALLGLSYVARTGLIGRGLALAAIAGLTLASERVSFTEVIAETPILRELDELGRDTAK</sequence>
<name>A0ABV8U019_9ACTN</name>
<proteinExistence type="predicted"/>
<reference evidence="2" key="1">
    <citation type="journal article" date="2019" name="Int. J. Syst. Evol. Microbiol.">
        <title>The Global Catalogue of Microorganisms (GCM) 10K type strain sequencing project: providing services to taxonomists for standard genome sequencing and annotation.</title>
        <authorList>
            <consortium name="The Broad Institute Genomics Platform"/>
            <consortium name="The Broad Institute Genome Sequencing Center for Infectious Disease"/>
            <person name="Wu L."/>
            <person name="Ma J."/>
        </authorList>
    </citation>
    <scope>NUCLEOTIDE SEQUENCE [LARGE SCALE GENOMIC DNA]</scope>
    <source>
        <strain evidence="2">IBRC-M 10908</strain>
    </source>
</reference>
<dbReference type="RefSeq" id="WP_380621771.1">
    <property type="nucleotide sequence ID" value="NZ_JBHSDK010000016.1"/>
</dbReference>
<dbReference type="EMBL" id="JBHSDK010000016">
    <property type="protein sequence ID" value="MFC4336160.1"/>
    <property type="molecule type" value="Genomic_DNA"/>
</dbReference>
<keyword evidence="2" id="KW-1185">Reference proteome</keyword>
<evidence type="ECO:0000313" key="1">
    <source>
        <dbReference type="EMBL" id="MFC4336160.1"/>
    </source>
</evidence>
<organism evidence="1 2">
    <name type="scientific">Salininema proteolyticum</name>
    <dbReference type="NCBI Taxonomy" id="1607685"/>
    <lineage>
        <taxon>Bacteria</taxon>
        <taxon>Bacillati</taxon>
        <taxon>Actinomycetota</taxon>
        <taxon>Actinomycetes</taxon>
        <taxon>Glycomycetales</taxon>
        <taxon>Glycomycetaceae</taxon>
        <taxon>Salininema</taxon>
    </lineage>
</organism>